<feature type="domain" description="MacB-like periplasmic core" evidence="8">
    <location>
        <begin position="21"/>
        <end position="280"/>
    </location>
</feature>
<keyword evidence="10" id="KW-1185">Reference proteome</keyword>
<reference evidence="9 10" key="1">
    <citation type="submission" date="2020-08" db="EMBL/GenBank/DDBJ databases">
        <authorList>
            <person name="Liu C."/>
            <person name="Sun Q."/>
        </authorList>
    </citation>
    <scope>NUCLEOTIDE SEQUENCE [LARGE SCALE GENOMIC DNA]</scope>
    <source>
        <strain evidence="9 10">NSJ-38</strain>
    </source>
</reference>
<evidence type="ECO:0000313" key="9">
    <source>
        <dbReference type="EMBL" id="QNM04785.1"/>
    </source>
</evidence>
<evidence type="ECO:0000256" key="1">
    <source>
        <dbReference type="ARBA" id="ARBA00004651"/>
    </source>
</evidence>
<evidence type="ECO:0000256" key="5">
    <source>
        <dbReference type="ARBA" id="ARBA00023136"/>
    </source>
</evidence>
<dbReference type="Proteomes" id="UP000515823">
    <property type="component" value="Chromosome"/>
</dbReference>
<feature type="domain" description="ABC3 transporter permease C-terminal" evidence="7">
    <location>
        <begin position="313"/>
        <end position="384"/>
    </location>
</feature>
<dbReference type="GO" id="GO:0005886">
    <property type="term" value="C:plasma membrane"/>
    <property type="evidence" value="ECO:0007669"/>
    <property type="project" value="UniProtKB-SubCell"/>
</dbReference>
<dbReference type="KEGG" id="qdo:H9Q78_10005"/>
<dbReference type="PANTHER" id="PTHR30572:SF9">
    <property type="entry name" value="ABC TRANSPORTER PERMEASE PROTEIN"/>
    <property type="match status" value="1"/>
</dbReference>
<evidence type="ECO:0000259" key="7">
    <source>
        <dbReference type="Pfam" id="PF02687"/>
    </source>
</evidence>
<proteinExistence type="predicted"/>
<dbReference type="PANTHER" id="PTHR30572">
    <property type="entry name" value="MEMBRANE COMPONENT OF TRANSPORTER-RELATED"/>
    <property type="match status" value="1"/>
</dbReference>
<evidence type="ECO:0000256" key="4">
    <source>
        <dbReference type="ARBA" id="ARBA00022989"/>
    </source>
</evidence>
<dbReference type="InterPro" id="IPR003838">
    <property type="entry name" value="ABC3_permease_C"/>
</dbReference>
<comment type="subcellular location">
    <subcellularLocation>
        <location evidence="1">Cell membrane</location>
        <topology evidence="1">Multi-pass membrane protein</topology>
    </subcellularLocation>
</comment>
<dbReference type="Pfam" id="PF12704">
    <property type="entry name" value="MacB_PCD"/>
    <property type="match status" value="1"/>
</dbReference>
<keyword evidence="4 6" id="KW-1133">Transmembrane helix</keyword>
<feature type="transmembrane region" description="Helical" evidence="6">
    <location>
        <begin position="430"/>
        <end position="451"/>
    </location>
</feature>
<gene>
    <name evidence="9" type="ORF">H9Q78_10005</name>
</gene>
<dbReference type="EMBL" id="CP060634">
    <property type="protein sequence ID" value="QNM04785.1"/>
    <property type="molecule type" value="Genomic_DNA"/>
</dbReference>
<feature type="transmembrane region" description="Helical" evidence="6">
    <location>
        <begin position="313"/>
        <end position="334"/>
    </location>
</feature>
<evidence type="ECO:0000313" key="10">
    <source>
        <dbReference type="Proteomes" id="UP000515823"/>
    </source>
</evidence>
<keyword evidence="3 6" id="KW-0812">Transmembrane</keyword>
<protein>
    <submittedName>
        <fullName evidence="9">FtsX-like permease family protein</fullName>
    </submittedName>
</protein>
<dbReference type="RefSeq" id="WP_249301439.1">
    <property type="nucleotide sequence ID" value="NZ_CP060634.1"/>
</dbReference>
<organism evidence="9 10">
    <name type="scientific">Qiania dongpingensis</name>
    <dbReference type="NCBI Taxonomy" id="2763669"/>
    <lineage>
        <taxon>Bacteria</taxon>
        <taxon>Bacillati</taxon>
        <taxon>Bacillota</taxon>
        <taxon>Clostridia</taxon>
        <taxon>Lachnospirales</taxon>
        <taxon>Lachnospiraceae</taxon>
        <taxon>Qiania</taxon>
    </lineage>
</organism>
<dbReference type="AlphaFoldDB" id="A0A7G9G1V3"/>
<accession>A0A7G9G1V3</accession>
<evidence type="ECO:0000256" key="2">
    <source>
        <dbReference type="ARBA" id="ARBA00022475"/>
    </source>
</evidence>
<dbReference type="Pfam" id="PF02687">
    <property type="entry name" value="FtsX"/>
    <property type="match status" value="1"/>
</dbReference>
<evidence type="ECO:0000259" key="8">
    <source>
        <dbReference type="Pfam" id="PF12704"/>
    </source>
</evidence>
<name>A0A7G9G1V3_9FIRM</name>
<feature type="transmembrane region" description="Helical" evidence="6">
    <location>
        <begin position="355"/>
        <end position="381"/>
    </location>
</feature>
<keyword evidence="2" id="KW-1003">Cell membrane</keyword>
<evidence type="ECO:0000256" key="6">
    <source>
        <dbReference type="SAM" id="Phobius"/>
    </source>
</evidence>
<dbReference type="GO" id="GO:0022857">
    <property type="term" value="F:transmembrane transporter activity"/>
    <property type="evidence" value="ECO:0007669"/>
    <property type="project" value="TreeGrafter"/>
</dbReference>
<keyword evidence="5 6" id="KW-0472">Membrane</keyword>
<sequence>MRIWKRSMFSVVRKPLKTLLLFSVVFVISSLLLAGMAGKNSSIQVQDKAKASAGSSVRLEINLEDYRKRSGEVPGIPLPGNLWMSTAPNNSFSSVLTEDIKALAGIEGISGYNVTTYNTVAVPVDFTRIEYKDVDQSQDFLGVNLYGDLDTSRNPNVLNGNIVLKEGRWVKEDDRDAAVISEELAQLNNLETGDTITLGGYHDKQGENDRKISVVGIFQIKNKISHTMTGDTFTSENTIFTNLRFPEIIQGSEGDPGYQQALFLVEDMDKYEHVKAEMEKAVVTKERYDLIDNQGISSRMADNFHDLSKASDIMLAIVVISSVFLLFLIFLYWIKSRNHEIGIYLAMGDSKKKIWAQFLTEGLVIGIFAFALSIAAAPAIAGTAAEYMAGSQAKEAERKKEADAGMVSGGGGETETFAGVRIDITRDMRALTGISVVILIAGTVSLAGAVMMRKSPVHILSEMS</sequence>
<dbReference type="InterPro" id="IPR050250">
    <property type="entry name" value="Macrolide_Exporter_MacB"/>
</dbReference>
<evidence type="ECO:0000256" key="3">
    <source>
        <dbReference type="ARBA" id="ARBA00022692"/>
    </source>
</evidence>
<dbReference type="InterPro" id="IPR025857">
    <property type="entry name" value="MacB_PCD"/>
</dbReference>